<keyword evidence="3" id="KW-1185">Reference proteome</keyword>
<protein>
    <submittedName>
        <fullName evidence="2">Uncharacterized protein</fullName>
    </submittedName>
</protein>
<evidence type="ECO:0000313" key="2">
    <source>
        <dbReference type="EMBL" id="GAU87730.1"/>
    </source>
</evidence>
<accession>A0A1D1UGR4</accession>
<reference evidence="2 3" key="1">
    <citation type="journal article" date="2016" name="Nat. Commun.">
        <title>Extremotolerant tardigrade genome and improved radiotolerance of human cultured cells by tardigrade-unique protein.</title>
        <authorList>
            <person name="Hashimoto T."/>
            <person name="Horikawa D.D."/>
            <person name="Saito Y."/>
            <person name="Kuwahara H."/>
            <person name="Kozuka-Hata H."/>
            <person name="Shin-I T."/>
            <person name="Minakuchi Y."/>
            <person name="Ohishi K."/>
            <person name="Motoyama A."/>
            <person name="Aizu T."/>
            <person name="Enomoto A."/>
            <person name="Kondo K."/>
            <person name="Tanaka S."/>
            <person name="Hara Y."/>
            <person name="Koshikawa S."/>
            <person name="Sagara H."/>
            <person name="Miura T."/>
            <person name="Yokobori S."/>
            <person name="Miyagawa K."/>
            <person name="Suzuki Y."/>
            <person name="Kubo T."/>
            <person name="Oyama M."/>
            <person name="Kohara Y."/>
            <person name="Fujiyama A."/>
            <person name="Arakawa K."/>
            <person name="Katayama T."/>
            <person name="Toyoda A."/>
            <person name="Kunieda T."/>
        </authorList>
    </citation>
    <scope>NUCLEOTIDE SEQUENCE [LARGE SCALE GENOMIC DNA]</scope>
    <source>
        <strain evidence="2 3">YOKOZUNA-1</strain>
    </source>
</reference>
<comment type="caution">
    <text evidence="2">The sequence shown here is derived from an EMBL/GenBank/DDBJ whole genome shotgun (WGS) entry which is preliminary data.</text>
</comment>
<dbReference type="AlphaFoldDB" id="A0A1D1UGR4"/>
<feature type="compositionally biased region" description="Low complexity" evidence="1">
    <location>
        <begin position="13"/>
        <end position="27"/>
    </location>
</feature>
<name>A0A1D1UGR4_RAMVA</name>
<organism evidence="2 3">
    <name type="scientific">Ramazzottius varieornatus</name>
    <name type="common">Water bear</name>
    <name type="synonym">Tardigrade</name>
    <dbReference type="NCBI Taxonomy" id="947166"/>
    <lineage>
        <taxon>Eukaryota</taxon>
        <taxon>Metazoa</taxon>
        <taxon>Ecdysozoa</taxon>
        <taxon>Tardigrada</taxon>
        <taxon>Eutardigrada</taxon>
        <taxon>Parachela</taxon>
        <taxon>Hypsibioidea</taxon>
        <taxon>Ramazzottiidae</taxon>
        <taxon>Ramazzottius</taxon>
    </lineage>
</organism>
<evidence type="ECO:0000313" key="3">
    <source>
        <dbReference type="Proteomes" id="UP000186922"/>
    </source>
</evidence>
<evidence type="ECO:0000256" key="1">
    <source>
        <dbReference type="SAM" id="MobiDB-lite"/>
    </source>
</evidence>
<proteinExistence type="predicted"/>
<gene>
    <name evidence="2" type="primary">RvY_00536-1</name>
    <name evidence="2" type="synonym">RvY_00536.1</name>
    <name evidence="2" type="ORF">RvY_00536</name>
</gene>
<dbReference type="Proteomes" id="UP000186922">
    <property type="component" value="Unassembled WGS sequence"/>
</dbReference>
<sequence>MDKPYRPVQEGVSMWSSSSTLPSSPHSSEFRKALWDEAKIANRLRNTASVIKSGLQ</sequence>
<dbReference type="EMBL" id="BDGG01000001">
    <property type="protein sequence ID" value="GAU87730.1"/>
    <property type="molecule type" value="Genomic_DNA"/>
</dbReference>
<feature type="region of interest" description="Disordered" evidence="1">
    <location>
        <begin position="1"/>
        <end position="27"/>
    </location>
</feature>